<name>A0A414YGT0_9BACT</name>
<protein>
    <submittedName>
        <fullName evidence="1">DUF2693 domain-containing protein</fullName>
    </submittedName>
</protein>
<dbReference type="Pfam" id="PF10902">
    <property type="entry name" value="WYL_2"/>
    <property type="match status" value="1"/>
</dbReference>
<gene>
    <name evidence="1" type="ORF">DW192_00790</name>
</gene>
<dbReference type="RefSeq" id="WP_118253161.1">
    <property type="nucleotide sequence ID" value="NZ_QRKB01000001.1"/>
</dbReference>
<dbReference type="InterPro" id="IPR024401">
    <property type="entry name" value="WYL_prot"/>
</dbReference>
<comment type="caution">
    <text evidence="1">The sequence shown here is derived from an EMBL/GenBank/DDBJ whole genome shotgun (WGS) entry which is preliminary data.</text>
</comment>
<sequence>MTTSIKNKMRKVMQLAHRAYQLKSSSMSWVECLKQAWQVVKLEAAMKTKVVEFFFMKMNGEVRQAFGTLLQSHIDYTPNGTGHAASRDCIRYWDEEKGAWRQFKAYNFLRVA</sequence>
<organism evidence="1 2">
    <name type="scientific">Segatella copri</name>
    <dbReference type="NCBI Taxonomy" id="165179"/>
    <lineage>
        <taxon>Bacteria</taxon>
        <taxon>Pseudomonadati</taxon>
        <taxon>Bacteroidota</taxon>
        <taxon>Bacteroidia</taxon>
        <taxon>Bacteroidales</taxon>
        <taxon>Prevotellaceae</taxon>
        <taxon>Segatella</taxon>
    </lineage>
</organism>
<dbReference type="EMBL" id="QRKB01000001">
    <property type="protein sequence ID" value="RHH85296.1"/>
    <property type="molecule type" value="Genomic_DNA"/>
</dbReference>
<proteinExistence type="predicted"/>
<evidence type="ECO:0000313" key="2">
    <source>
        <dbReference type="Proteomes" id="UP000284548"/>
    </source>
</evidence>
<evidence type="ECO:0000313" key="1">
    <source>
        <dbReference type="EMBL" id="RHH85296.1"/>
    </source>
</evidence>
<accession>A0A414YGT0</accession>
<dbReference type="Proteomes" id="UP000284548">
    <property type="component" value="Unassembled WGS sequence"/>
</dbReference>
<reference evidence="1 2" key="1">
    <citation type="submission" date="2018-08" db="EMBL/GenBank/DDBJ databases">
        <title>A genome reference for cultivated species of the human gut microbiota.</title>
        <authorList>
            <person name="Zou Y."/>
            <person name="Xue W."/>
            <person name="Luo G."/>
        </authorList>
    </citation>
    <scope>NUCLEOTIDE SEQUENCE [LARGE SCALE GENOMIC DNA]</scope>
    <source>
        <strain evidence="1 2">AM16-54</strain>
    </source>
</reference>
<dbReference type="AlphaFoldDB" id="A0A414YGT0"/>